<dbReference type="Pfam" id="PF00107">
    <property type="entry name" value="ADH_zinc_N"/>
    <property type="match status" value="1"/>
</dbReference>
<dbReference type="InterPro" id="IPR020843">
    <property type="entry name" value="ER"/>
</dbReference>
<proteinExistence type="predicted"/>
<reference evidence="3 4" key="1">
    <citation type="submission" date="2016-03" db="EMBL/GenBank/DDBJ databases">
        <authorList>
            <person name="Ploux O."/>
        </authorList>
    </citation>
    <scope>NUCLEOTIDE SEQUENCE [LARGE SCALE GENOMIC DNA]</scope>
    <source>
        <strain evidence="3 4">UAMH 11012</strain>
    </source>
</reference>
<dbReference type="InterPro" id="IPR036291">
    <property type="entry name" value="NAD(P)-bd_dom_sf"/>
</dbReference>
<dbReference type="EMBL" id="FJOG01000012">
    <property type="protein sequence ID" value="CZR58569.1"/>
    <property type="molecule type" value="Genomic_DNA"/>
</dbReference>
<dbReference type="Gene3D" id="3.90.180.10">
    <property type="entry name" value="Medium-chain alcohol dehydrogenases, catalytic domain"/>
    <property type="match status" value="1"/>
</dbReference>
<evidence type="ECO:0000313" key="3">
    <source>
        <dbReference type="EMBL" id="CZR58569.1"/>
    </source>
</evidence>
<organism evidence="3 4">
    <name type="scientific">Phialocephala subalpina</name>
    <dbReference type="NCBI Taxonomy" id="576137"/>
    <lineage>
        <taxon>Eukaryota</taxon>
        <taxon>Fungi</taxon>
        <taxon>Dikarya</taxon>
        <taxon>Ascomycota</taxon>
        <taxon>Pezizomycotina</taxon>
        <taxon>Leotiomycetes</taxon>
        <taxon>Helotiales</taxon>
        <taxon>Mollisiaceae</taxon>
        <taxon>Phialocephala</taxon>
        <taxon>Phialocephala fortinii species complex</taxon>
    </lineage>
</organism>
<feature type="domain" description="Enoyl reductase (ER)" evidence="2">
    <location>
        <begin position="17"/>
        <end position="321"/>
    </location>
</feature>
<dbReference type="AlphaFoldDB" id="A0A1L7X0N7"/>
<feature type="region of interest" description="Disordered" evidence="1">
    <location>
        <begin position="1"/>
        <end position="20"/>
    </location>
</feature>
<keyword evidence="4" id="KW-1185">Reference proteome</keyword>
<evidence type="ECO:0000259" key="2">
    <source>
        <dbReference type="SMART" id="SM00829"/>
    </source>
</evidence>
<dbReference type="PANTHER" id="PTHR43482">
    <property type="entry name" value="PROTEIN AST1-RELATED"/>
    <property type="match status" value="1"/>
</dbReference>
<dbReference type="OrthoDB" id="3509362at2759"/>
<dbReference type="SMART" id="SM00829">
    <property type="entry name" value="PKS_ER"/>
    <property type="match status" value="1"/>
</dbReference>
<dbReference type="InterPro" id="IPR052585">
    <property type="entry name" value="Lipid_raft_assoc_Zn_ADH"/>
</dbReference>
<dbReference type="Gene3D" id="3.40.50.720">
    <property type="entry name" value="NAD(P)-binding Rossmann-like Domain"/>
    <property type="match status" value="1"/>
</dbReference>
<dbReference type="InterPro" id="IPR013154">
    <property type="entry name" value="ADH-like_N"/>
</dbReference>
<dbReference type="Proteomes" id="UP000184330">
    <property type="component" value="Unassembled WGS sequence"/>
</dbReference>
<dbReference type="SUPFAM" id="SSF50129">
    <property type="entry name" value="GroES-like"/>
    <property type="match status" value="1"/>
</dbReference>
<evidence type="ECO:0000313" key="4">
    <source>
        <dbReference type="Proteomes" id="UP000184330"/>
    </source>
</evidence>
<dbReference type="InterPro" id="IPR013149">
    <property type="entry name" value="ADH-like_C"/>
</dbReference>
<dbReference type="Pfam" id="PF08240">
    <property type="entry name" value="ADH_N"/>
    <property type="match status" value="1"/>
</dbReference>
<accession>A0A1L7X0N7</accession>
<protein>
    <submittedName>
        <fullName evidence="3">Probable NADPH quinone oxidoreductase homolog PIG3</fullName>
    </submittedName>
</protein>
<dbReference type="PANTHER" id="PTHR43482:SF1">
    <property type="entry name" value="PROTEIN AST1-RELATED"/>
    <property type="match status" value="1"/>
</dbReference>
<gene>
    <name evidence="3" type="ORF">PAC_08461</name>
</gene>
<name>A0A1L7X0N7_9HELO</name>
<dbReference type="GO" id="GO:0016491">
    <property type="term" value="F:oxidoreductase activity"/>
    <property type="evidence" value="ECO:0007669"/>
    <property type="project" value="InterPro"/>
</dbReference>
<dbReference type="InterPro" id="IPR011032">
    <property type="entry name" value="GroES-like_sf"/>
</dbReference>
<dbReference type="STRING" id="576137.A0A1L7X0N7"/>
<evidence type="ECO:0000256" key="1">
    <source>
        <dbReference type="SAM" id="MobiDB-lite"/>
    </source>
</evidence>
<dbReference type="SUPFAM" id="SSF51735">
    <property type="entry name" value="NAD(P)-binding Rossmann-fold domains"/>
    <property type="match status" value="1"/>
</dbReference>
<sequence length="324" mass="33539">MSTETMKALHLTKPSPDSPPKLALISVPKPSPKEGNVIVKIHASAIQPSDILNIKGLFPYTTFPRIPGRDFSGVVTEGPAELVGQEVYGTSGNLLSFTEDGAHAEFVSVPIGAVAPKPKTLSWAQAATIGVPYTTASLALKKAGVKSGDTVLVLGANGAVGGAAAQLAASLGAKVLKGVRGDKGDVDTSGDPTLSALDELTEKKGVNVVIDTVGQPPLTAAAAKKLGRGGRLAFITAPRSGDTTLGIEMLDFYRLEKTLIGVNTLLYGVEDFVAEMKNMTPKFDEGSLTGPKEGEWNEVPLSDGVASYEKAGQRGGGKFVLVMA</sequence>